<dbReference type="InterPro" id="IPR025997">
    <property type="entry name" value="SBP_2_dom"/>
</dbReference>
<evidence type="ECO:0000256" key="3">
    <source>
        <dbReference type="ARBA" id="ARBA00022729"/>
    </source>
</evidence>
<protein>
    <submittedName>
        <fullName evidence="6">ABC-type sugar transport system substrate-binding protein</fullName>
    </submittedName>
</protein>
<comment type="similarity">
    <text evidence="2">Belongs to the bacterial solute-binding protein 2 family.</text>
</comment>
<name>A0ABS4GW25_9BACL</name>
<dbReference type="SUPFAM" id="SSF53822">
    <property type="entry name" value="Periplasmic binding protein-like I"/>
    <property type="match status" value="1"/>
</dbReference>
<keyword evidence="3 4" id="KW-0732">Signal</keyword>
<dbReference type="InterPro" id="IPR028082">
    <property type="entry name" value="Peripla_BP_I"/>
</dbReference>
<evidence type="ECO:0000256" key="2">
    <source>
        <dbReference type="ARBA" id="ARBA00007639"/>
    </source>
</evidence>
<sequence>MKKRKWLGSVLALALTTSLTLVGCGSEPSAQQGGSSGGDSKAEKKDELYIGYVVNFGSHEWYQNIIKGAESTAKEKGYKFEWADANIDLAKQISQAENLLTKGVDVLVLSPVDPKGLSTIMDKAKEKGVPVITESNPIEGAQTTVGIKNLDAGEMIGKWTGEYIKSNFKEKAKVLIVGLPAQQDTRDRVDGFKKGIEASGADYEIVQEVDGSGVKDKALKVSTDAITAHKDINLVYGINDDSALGGQQAYEEAGLDMSKLLTIGFGVEGLAGKDALTSGGPYKAGLAMFPEYVGRTLVEQAEKAVKGEKMEAHTITPMTVMTPENLNEFYTKEGEAWKINFDNVAKLLQK</sequence>
<evidence type="ECO:0000259" key="5">
    <source>
        <dbReference type="Pfam" id="PF13407"/>
    </source>
</evidence>
<feature type="signal peptide" evidence="4">
    <location>
        <begin position="1"/>
        <end position="23"/>
    </location>
</feature>
<dbReference type="PROSITE" id="PS51257">
    <property type="entry name" value="PROKAR_LIPOPROTEIN"/>
    <property type="match status" value="1"/>
</dbReference>
<comment type="subcellular location">
    <subcellularLocation>
        <location evidence="1">Cell envelope</location>
    </subcellularLocation>
</comment>
<feature type="chain" id="PRO_5045132954" evidence="4">
    <location>
        <begin position="24"/>
        <end position="350"/>
    </location>
</feature>
<evidence type="ECO:0000313" key="6">
    <source>
        <dbReference type="EMBL" id="MBP1934469.1"/>
    </source>
</evidence>
<dbReference type="Pfam" id="PF13407">
    <property type="entry name" value="Peripla_BP_4"/>
    <property type="match status" value="1"/>
</dbReference>
<evidence type="ECO:0000256" key="4">
    <source>
        <dbReference type="SAM" id="SignalP"/>
    </source>
</evidence>
<reference evidence="6 7" key="1">
    <citation type="submission" date="2021-03" db="EMBL/GenBank/DDBJ databases">
        <title>Genomic Encyclopedia of Type Strains, Phase IV (KMG-IV): sequencing the most valuable type-strain genomes for metagenomic binning, comparative biology and taxonomic classification.</title>
        <authorList>
            <person name="Goeker M."/>
        </authorList>
    </citation>
    <scope>NUCLEOTIDE SEQUENCE [LARGE SCALE GENOMIC DNA]</scope>
    <source>
        <strain evidence="6 7">DSM 24738</strain>
    </source>
</reference>
<organism evidence="6 7">
    <name type="scientific">Ammoniphilus resinae</name>
    <dbReference type="NCBI Taxonomy" id="861532"/>
    <lineage>
        <taxon>Bacteria</taxon>
        <taxon>Bacillati</taxon>
        <taxon>Bacillota</taxon>
        <taxon>Bacilli</taxon>
        <taxon>Bacillales</taxon>
        <taxon>Paenibacillaceae</taxon>
        <taxon>Aneurinibacillus group</taxon>
        <taxon>Ammoniphilus</taxon>
    </lineage>
</organism>
<accession>A0ABS4GW25</accession>
<dbReference type="RefSeq" id="WP_209812458.1">
    <property type="nucleotide sequence ID" value="NZ_JAGGKT010000021.1"/>
</dbReference>
<proteinExistence type="inferred from homology"/>
<dbReference type="PANTHER" id="PTHR46847">
    <property type="entry name" value="D-ALLOSE-BINDING PERIPLASMIC PROTEIN-RELATED"/>
    <property type="match status" value="1"/>
</dbReference>
<evidence type="ECO:0000313" key="7">
    <source>
        <dbReference type="Proteomes" id="UP001519343"/>
    </source>
</evidence>
<keyword evidence="7" id="KW-1185">Reference proteome</keyword>
<dbReference type="Proteomes" id="UP001519343">
    <property type="component" value="Unassembled WGS sequence"/>
</dbReference>
<keyword evidence="6" id="KW-0813">Transport</keyword>
<dbReference type="Gene3D" id="3.40.50.2300">
    <property type="match status" value="2"/>
</dbReference>
<evidence type="ECO:0000256" key="1">
    <source>
        <dbReference type="ARBA" id="ARBA00004196"/>
    </source>
</evidence>
<dbReference type="PANTHER" id="PTHR46847:SF1">
    <property type="entry name" value="D-ALLOSE-BINDING PERIPLASMIC PROTEIN-RELATED"/>
    <property type="match status" value="1"/>
</dbReference>
<dbReference type="EMBL" id="JAGGKT010000021">
    <property type="protein sequence ID" value="MBP1934469.1"/>
    <property type="molecule type" value="Genomic_DNA"/>
</dbReference>
<feature type="domain" description="Periplasmic binding protein" evidence="5">
    <location>
        <begin position="50"/>
        <end position="309"/>
    </location>
</feature>
<dbReference type="CDD" id="cd01536">
    <property type="entry name" value="PBP1_ABC_sugar_binding-like"/>
    <property type="match status" value="1"/>
</dbReference>
<gene>
    <name evidence="6" type="ORF">J2Z37_004489</name>
</gene>
<comment type="caution">
    <text evidence="6">The sequence shown here is derived from an EMBL/GenBank/DDBJ whole genome shotgun (WGS) entry which is preliminary data.</text>
</comment>
<keyword evidence="6" id="KW-0762">Sugar transport</keyword>